<dbReference type="Proteomes" id="UP000002139">
    <property type="component" value="Chromosome"/>
</dbReference>
<dbReference type="BioCyc" id="SCEL448385:SCE_RS21465-MONOMER"/>
<reference evidence="2 3" key="1">
    <citation type="journal article" date="2007" name="Nat. Biotechnol.">
        <title>Complete genome sequence of the myxobacterium Sorangium cellulosum.</title>
        <authorList>
            <person name="Schneiker S."/>
            <person name="Perlova O."/>
            <person name="Kaiser O."/>
            <person name="Gerth K."/>
            <person name="Alici A."/>
            <person name="Altmeyer M.O."/>
            <person name="Bartels D."/>
            <person name="Bekel T."/>
            <person name="Beyer S."/>
            <person name="Bode E."/>
            <person name="Bode H.B."/>
            <person name="Bolten C.J."/>
            <person name="Choudhuri J.V."/>
            <person name="Doss S."/>
            <person name="Elnakady Y.A."/>
            <person name="Frank B."/>
            <person name="Gaigalat L."/>
            <person name="Goesmann A."/>
            <person name="Groeger C."/>
            <person name="Gross F."/>
            <person name="Jelsbak L."/>
            <person name="Jelsbak L."/>
            <person name="Kalinowski J."/>
            <person name="Kegler C."/>
            <person name="Knauber T."/>
            <person name="Konietzny S."/>
            <person name="Kopp M."/>
            <person name="Krause L."/>
            <person name="Krug D."/>
            <person name="Linke B."/>
            <person name="Mahmud T."/>
            <person name="Martinez-Arias R."/>
            <person name="McHardy A.C."/>
            <person name="Merai M."/>
            <person name="Meyer F."/>
            <person name="Mormann S."/>
            <person name="Munoz-Dorado J."/>
            <person name="Perez J."/>
            <person name="Pradella S."/>
            <person name="Rachid S."/>
            <person name="Raddatz G."/>
            <person name="Rosenau F."/>
            <person name="Rueckert C."/>
            <person name="Sasse F."/>
            <person name="Scharfe M."/>
            <person name="Schuster S.C."/>
            <person name="Suen G."/>
            <person name="Treuner-Lange A."/>
            <person name="Velicer G.J."/>
            <person name="Vorholter F.-J."/>
            <person name="Weissman K.J."/>
            <person name="Welch R.D."/>
            <person name="Wenzel S.C."/>
            <person name="Whitworth D.E."/>
            <person name="Wilhelm S."/>
            <person name="Wittmann C."/>
            <person name="Bloecker H."/>
            <person name="Puehler A."/>
            <person name="Mueller R."/>
        </authorList>
    </citation>
    <scope>NUCLEOTIDE SEQUENCE [LARGE SCALE GENOMIC DNA]</scope>
    <source>
        <strain evidence="3">So ce56</strain>
    </source>
</reference>
<proteinExistence type="predicted"/>
<protein>
    <recommendedName>
        <fullName evidence="4">Secreted protein</fullName>
    </recommendedName>
</protein>
<dbReference type="EMBL" id="AM746676">
    <property type="protein sequence ID" value="CAN94338.1"/>
    <property type="molecule type" value="Genomic_DNA"/>
</dbReference>
<organism evidence="2 3">
    <name type="scientific">Sorangium cellulosum (strain So ce56)</name>
    <name type="common">Polyangium cellulosum (strain So ce56)</name>
    <dbReference type="NCBI Taxonomy" id="448385"/>
    <lineage>
        <taxon>Bacteria</taxon>
        <taxon>Pseudomonadati</taxon>
        <taxon>Myxococcota</taxon>
        <taxon>Polyangia</taxon>
        <taxon>Polyangiales</taxon>
        <taxon>Polyangiaceae</taxon>
        <taxon>Sorangium</taxon>
    </lineage>
</organism>
<evidence type="ECO:0000313" key="2">
    <source>
        <dbReference type="EMBL" id="CAN94338.1"/>
    </source>
</evidence>
<keyword evidence="1" id="KW-0732">Signal</keyword>
<dbReference type="HOGENOM" id="CLU_616628_0_0_7"/>
<dbReference type="STRING" id="448385.sce4175"/>
<evidence type="ECO:0008006" key="4">
    <source>
        <dbReference type="Google" id="ProtNLM"/>
    </source>
</evidence>
<keyword evidence="3" id="KW-1185">Reference proteome</keyword>
<dbReference type="KEGG" id="scl:sce4175"/>
<dbReference type="RefSeq" id="WP_012236808.1">
    <property type="nucleotide sequence ID" value="NC_010162.1"/>
</dbReference>
<evidence type="ECO:0000313" key="3">
    <source>
        <dbReference type="Proteomes" id="UP000002139"/>
    </source>
</evidence>
<dbReference type="AlphaFoldDB" id="A9EWP1"/>
<dbReference type="OrthoDB" id="5482852at2"/>
<feature type="chain" id="PRO_5002737572" description="Secreted protein" evidence="1">
    <location>
        <begin position="26"/>
        <end position="444"/>
    </location>
</feature>
<feature type="signal peptide" evidence="1">
    <location>
        <begin position="1"/>
        <end position="25"/>
    </location>
</feature>
<evidence type="ECO:0000256" key="1">
    <source>
        <dbReference type="SAM" id="SignalP"/>
    </source>
</evidence>
<accession>A9EWP1</accession>
<gene>
    <name evidence="2" type="ordered locus">sce4175</name>
</gene>
<sequence>MNRRTAGLALSAFSALSLAASLANAGYDASASDLGFAGGSLVSSPATRRTIVIGNHFQLEVLGSNLLTTNRESLRALTTSPLSTKAFAYGTLHEALLDPNAQEVMQALVECALASDQSVSWAPTPEERAALAGGSGASAVFKDGFSWTPLEGLVKPSKDVSVWHGRAGLCPDWHTGAPSAACQELVSACLYARNNAFGVTVDISMEWGDLTPADPSGAAAPSPEALSAALADVERFPVREGAFFGNLLDPDALNEQAEVYLKKSKSAFSIVRPSLGEGELIYESAFVCHPEERSVLSALLASDRVCVPPKGTTVRGCLAQHVGACRGYARGEEALMGASYVCGPETSNPVTGRPVYDYCFAGGRVWENPITVFLAEECALTPAVCEYAEDWLPEVGDLPLSGLSSQDRCALFPASCSIVDRPFSELSPFTQPITADISLAPGSF</sequence>
<name>A9EWP1_SORC5</name>